<dbReference type="OrthoDB" id="3685327at2759"/>
<keyword evidence="1" id="KW-0732">Signal</keyword>
<proteinExistence type="predicted"/>
<accession>A0A8H5FZG3</accession>
<organism evidence="2 3">
    <name type="scientific">Leucocoprinus leucothites</name>
    <dbReference type="NCBI Taxonomy" id="201217"/>
    <lineage>
        <taxon>Eukaryota</taxon>
        <taxon>Fungi</taxon>
        <taxon>Dikarya</taxon>
        <taxon>Basidiomycota</taxon>
        <taxon>Agaricomycotina</taxon>
        <taxon>Agaricomycetes</taxon>
        <taxon>Agaricomycetidae</taxon>
        <taxon>Agaricales</taxon>
        <taxon>Agaricineae</taxon>
        <taxon>Agaricaceae</taxon>
        <taxon>Leucocoprinus</taxon>
    </lineage>
</organism>
<gene>
    <name evidence="2" type="ORF">D9756_007327</name>
</gene>
<dbReference type="EMBL" id="JAACJO010000009">
    <property type="protein sequence ID" value="KAF5354343.1"/>
    <property type="molecule type" value="Genomic_DNA"/>
</dbReference>
<evidence type="ECO:0000313" key="2">
    <source>
        <dbReference type="EMBL" id="KAF5354343.1"/>
    </source>
</evidence>
<reference evidence="2 3" key="1">
    <citation type="journal article" date="2020" name="ISME J.">
        <title>Uncovering the hidden diversity of litter-decomposition mechanisms in mushroom-forming fungi.</title>
        <authorList>
            <person name="Floudas D."/>
            <person name="Bentzer J."/>
            <person name="Ahren D."/>
            <person name="Johansson T."/>
            <person name="Persson P."/>
            <person name="Tunlid A."/>
        </authorList>
    </citation>
    <scope>NUCLEOTIDE SEQUENCE [LARGE SCALE GENOMIC DNA]</scope>
    <source>
        <strain evidence="2 3">CBS 146.42</strain>
    </source>
</reference>
<feature type="chain" id="PRO_5034142036" evidence="1">
    <location>
        <begin position="23"/>
        <end position="451"/>
    </location>
</feature>
<sequence length="451" mass="51207">MHFSVSRFGGIFALALLTVTSAVPTAEVRGTADMAQRDVLSDGQVSRRSPGLEARHLNEFEVSRREENSIERRQAADIAKSVGGLISSILEQVEHDNEGRGKFTQDIVAKGREQFPDFNWVACHTKHETQFDGEQGKDWGHQHQEFDIQIGGTIGLWSQMKRKCTAAYNSSRRLWPSIILLPSSPAYSLAFPAPGGQSAVEDGEIARIVVDLVRAQNGSSQVVVTNLILLDNLTRRWWYIRLVSRLHRRKTAARRVTHRDERFRKSAGYEIMTYRPCQHFEGRKEQVHNHNNNNFSPTTPHLFTIIMEAIARRLGEYHMDQVRYLPRAELTEHYIVEYKAWMERKVLLPPQDNLEKCEAFFAFCGEICGMQPVTPGDHVRITLACAGACQAITDRDMMHMDAEESGDTFALAWKYMERYYPSPATNVTTVESLPGLRLADGPSYDFPSPPR</sequence>
<protein>
    <submittedName>
        <fullName evidence="2">Uncharacterized protein</fullName>
    </submittedName>
</protein>
<name>A0A8H5FZG3_9AGAR</name>
<keyword evidence="3" id="KW-1185">Reference proteome</keyword>
<evidence type="ECO:0000256" key="1">
    <source>
        <dbReference type="SAM" id="SignalP"/>
    </source>
</evidence>
<comment type="caution">
    <text evidence="2">The sequence shown here is derived from an EMBL/GenBank/DDBJ whole genome shotgun (WGS) entry which is preliminary data.</text>
</comment>
<dbReference type="Proteomes" id="UP000559027">
    <property type="component" value="Unassembled WGS sequence"/>
</dbReference>
<feature type="signal peptide" evidence="1">
    <location>
        <begin position="1"/>
        <end position="22"/>
    </location>
</feature>
<dbReference type="AlphaFoldDB" id="A0A8H5FZG3"/>
<evidence type="ECO:0000313" key="3">
    <source>
        <dbReference type="Proteomes" id="UP000559027"/>
    </source>
</evidence>